<dbReference type="Proteomes" id="UP001223978">
    <property type="component" value="Unassembled WGS sequence"/>
</dbReference>
<dbReference type="RefSeq" id="WP_282544856.1">
    <property type="nucleotide sequence ID" value="NZ_JASCIQ010000027.1"/>
</dbReference>
<comment type="similarity">
    <text evidence="1">Belongs to the UPF0337 (CsbD) family.</text>
</comment>
<keyword evidence="5" id="KW-1185">Reference proteome</keyword>
<protein>
    <submittedName>
        <fullName evidence="4">CsbD family protein</fullName>
    </submittedName>
</protein>
<dbReference type="SUPFAM" id="SSF69047">
    <property type="entry name" value="Hypothetical protein YjbJ"/>
    <property type="match status" value="1"/>
</dbReference>
<evidence type="ECO:0000256" key="1">
    <source>
        <dbReference type="ARBA" id="ARBA00009129"/>
    </source>
</evidence>
<gene>
    <name evidence="4" type="ORF">QIS96_24330</name>
</gene>
<accession>A0ABT6SGA3</accession>
<feature type="domain" description="CsbD-like" evidence="3">
    <location>
        <begin position="4"/>
        <end position="53"/>
    </location>
</feature>
<comment type="caution">
    <text evidence="4">The sequence shown here is derived from an EMBL/GenBank/DDBJ whole genome shotgun (WGS) entry which is preliminary data.</text>
</comment>
<dbReference type="InterPro" id="IPR036629">
    <property type="entry name" value="YjbJ_sf"/>
</dbReference>
<dbReference type="Gene3D" id="1.10.1470.10">
    <property type="entry name" value="YjbJ"/>
    <property type="match status" value="1"/>
</dbReference>
<feature type="compositionally biased region" description="Basic and acidic residues" evidence="2">
    <location>
        <begin position="1"/>
        <end position="29"/>
    </location>
</feature>
<evidence type="ECO:0000313" key="4">
    <source>
        <dbReference type="EMBL" id="MDI3406929.1"/>
    </source>
</evidence>
<dbReference type="InterPro" id="IPR008462">
    <property type="entry name" value="CsbD"/>
</dbReference>
<evidence type="ECO:0000256" key="2">
    <source>
        <dbReference type="SAM" id="MobiDB-lite"/>
    </source>
</evidence>
<dbReference type="EMBL" id="JASCIQ010000027">
    <property type="protein sequence ID" value="MDI3406929.1"/>
    <property type="molecule type" value="Genomic_DNA"/>
</dbReference>
<sequence>MADKGGMDKAKGKAKEMTGKVTGDRKQQAEGKMQQARGEAKKLRGKAEEQARKAGRSTPDNPVDPM</sequence>
<evidence type="ECO:0000313" key="5">
    <source>
        <dbReference type="Proteomes" id="UP001223978"/>
    </source>
</evidence>
<feature type="region of interest" description="Disordered" evidence="2">
    <location>
        <begin position="1"/>
        <end position="66"/>
    </location>
</feature>
<evidence type="ECO:0000259" key="3">
    <source>
        <dbReference type="Pfam" id="PF05532"/>
    </source>
</evidence>
<organism evidence="4 5">
    <name type="scientific">Streptomyces cavernicola</name>
    <dbReference type="NCBI Taxonomy" id="3043613"/>
    <lineage>
        <taxon>Bacteria</taxon>
        <taxon>Bacillati</taxon>
        <taxon>Actinomycetota</taxon>
        <taxon>Actinomycetes</taxon>
        <taxon>Kitasatosporales</taxon>
        <taxon>Streptomycetaceae</taxon>
        <taxon>Streptomyces</taxon>
    </lineage>
</organism>
<reference evidence="4 5" key="1">
    <citation type="submission" date="2023-05" db="EMBL/GenBank/DDBJ databases">
        <title>Draft genome sequence of Streptomyces sp. B-S-A6 isolated from a cave soil in Thailand.</title>
        <authorList>
            <person name="Chamroensaksri N."/>
            <person name="Muangham S."/>
        </authorList>
    </citation>
    <scope>NUCLEOTIDE SEQUENCE [LARGE SCALE GENOMIC DNA]</scope>
    <source>
        <strain evidence="4 5">B-S-A6</strain>
    </source>
</reference>
<dbReference type="Pfam" id="PF05532">
    <property type="entry name" value="CsbD"/>
    <property type="match status" value="1"/>
</dbReference>
<name>A0ABT6SGA3_9ACTN</name>
<proteinExistence type="inferred from homology"/>
<feature type="compositionally biased region" description="Basic and acidic residues" evidence="2">
    <location>
        <begin position="38"/>
        <end position="52"/>
    </location>
</feature>